<dbReference type="EMBL" id="MNAD01001364">
    <property type="protein sequence ID" value="OJT05960.1"/>
    <property type="molecule type" value="Genomic_DNA"/>
</dbReference>
<reference evidence="2 3" key="1">
    <citation type="submission" date="2016-10" db="EMBL/GenBank/DDBJ databases">
        <title>Genome sequence of the basidiomycete white-rot fungus Trametes pubescens.</title>
        <authorList>
            <person name="Makela M.R."/>
            <person name="Granchi Z."/>
            <person name="Peng M."/>
            <person name="De Vries R.P."/>
            <person name="Grigoriev I."/>
            <person name="Riley R."/>
            <person name="Hilden K."/>
        </authorList>
    </citation>
    <scope>NUCLEOTIDE SEQUENCE [LARGE SCALE GENOMIC DNA]</scope>
    <source>
        <strain evidence="2 3">FBCC735</strain>
    </source>
</reference>
<feature type="compositionally biased region" description="Acidic residues" evidence="1">
    <location>
        <begin position="203"/>
        <end position="212"/>
    </location>
</feature>
<dbReference type="OrthoDB" id="2131339at2759"/>
<organism evidence="2 3">
    <name type="scientific">Trametes pubescens</name>
    <name type="common">White-rot fungus</name>
    <dbReference type="NCBI Taxonomy" id="154538"/>
    <lineage>
        <taxon>Eukaryota</taxon>
        <taxon>Fungi</taxon>
        <taxon>Dikarya</taxon>
        <taxon>Basidiomycota</taxon>
        <taxon>Agaricomycotina</taxon>
        <taxon>Agaricomycetes</taxon>
        <taxon>Polyporales</taxon>
        <taxon>Polyporaceae</taxon>
        <taxon>Trametes</taxon>
    </lineage>
</organism>
<comment type="caution">
    <text evidence="2">The sequence shown here is derived from an EMBL/GenBank/DDBJ whole genome shotgun (WGS) entry which is preliminary data.</text>
</comment>
<dbReference type="PANTHER" id="PTHR40630">
    <property type="entry name" value="POSSIBLE DNA-BINDING PROTEIN"/>
    <property type="match status" value="1"/>
</dbReference>
<evidence type="ECO:0000256" key="1">
    <source>
        <dbReference type="SAM" id="MobiDB-lite"/>
    </source>
</evidence>
<dbReference type="OMA" id="HIAGEMP"/>
<sequence>MVKSREEIIAEFHEDVNMTVEELEKWLEDPKSTKAGTGVGIESGHKIIEILRKNPDKDPEKYDEDDIAHMRKVASYAKRHLAQEDHLKDTKTREELENTKSTISLKNWGHDPVKTLDGEGPAKGDEEQPDVDVVENGVSGNSDGPNAQENGESSEKPQKDNTSANKRKLDADDSGERGEEPVAADSAAADTATAAKDVSVDKEDGEGVDEDLADRPRKKSKVNGEE</sequence>
<feature type="compositionally biased region" description="Basic residues" evidence="1">
    <location>
        <begin position="216"/>
        <end position="226"/>
    </location>
</feature>
<feature type="compositionally biased region" description="Polar residues" evidence="1">
    <location>
        <begin position="138"/>
        <end position="151"/>
    </location>
</feature>
<feature type="region of interest" description="Disordered" evidence="1">
    <location>
        <begin position="80"/>
        <end position="226"/>
    </location>
</feature>
<name>A0A1M2VEF7_TRAPU</name>
<feature type="compositionally biased region" description="Basic and acidic residues" evidence="1">
    <location>
        <begin position="81"/>
        <end position="98"/>
    </location>
</feature>
<gene>
    <name evidence="2" type="ORF">TRAPUB_3147</name>
</gene>
<dbReference type="Proteomes" id="UP000184267">
    <property type="component" value="Unassembled WGS sequence"/>
</dbReference>
<feature type="compositionally biased region" description="Basic and acidic residues" evidence="1">
    <location>
        <begin position="167"/>
        <end position="180"/>
    </location>
</feature>
<evidence type="ECO:0008006" key="4">
    <source>
        <dbReference type="Google" id="ProtNLM"/>
    </source>
</evidence>
<keyword evidence="3" id="KW-1185">Reference proteome</keyword>
<dbReference type="Pfam" id="PF11338">
    <property type="entry name" value="DUF3140"/>
    <property type="match status" value="1"/>
</dbReference>
<feature type="compositionally biased region" description="Low complexity" evidence="1">
    <location>
        <begin position="183"/>
        <end position="197"/>
    </location>
</feature>
<protein>
    <recommendedName>
        <fullName evidence="4">DNA-binding protein</fullName>
    </recommendedName>
</protein>
<evidence type="ECO:0000313" key="2">
    <source>
        <dbReference type="EMBL" id="OJT05960.1"/>
    </source>
</evidence>
<proteinExistence type="predicted"/>
<accession>A0A1M2VEF7</accession>
<dbReference type="InterPro" id="IPR021487">
    <property type="entry name" value="DUF3140"/>
</dbReference>
<dbReference type="STRING" id="154538.A0A1M2VEF7"/>
<dbReference type="AlphaFoldDB" id="A0A1M2VEF7"/>
<feature type="compositionally biased region" description="Basic and acidic residues" evidence="1">
    <location>
        <begin position="108"/>
        <end position="126"/>
    </location>
</feature>
<evidence type="ECO:0000313" key="3">
    <source>
        <dbReference type="Proteomes" id="UP000184267"/>
    </source>
</evidence>
<dbReference type="PANTHER" id="PTHR40630:SF1">
    <property type="entry name" value="DNA-BINDING PROTEIN"/>
    <property type="match status" value="1"/>
</dbReference>